<feature type="domain" description="Peptidase A1" evidence="6">
    <location>
        <begin position="49"/>
        <end position="410"/>
    </location>
</feature>
<dbReference type="CDD" id="cd05489">
    <property type="entry name" value="xylanase_inhibitor_I_like"/>
    <property type="match status" value="1"/>
</dbReference>
<evidence type="ECO:0000256" key="3">
    <source>
        <dbReference type="ARBA" id="ARBA00022525"/>
    </source>
</evidence>
<accession>A0AAW1GPJ5</accession>
<feature type="chain" id="PRO_5043754919" description="Peptidase A1 domain-containing protein" evidence="5">
    <location>
        <begin position="28"/>
        <end position="429"/>
    </location>
</feature>
<dbReference type="Proteomes" id="UP001443914">
    <property type="component" value="Unassembled WGS sequence"/>
</dbReference>
<dbReference type="GO" id="GO:0005576">
    <property type="term" value="C:extracellular region"/>
    <property type="evidence" value="ECO:0007669"/>
    <property type="project" value="UniProtKB-SubCell"/>
</dbReference>
<dbReference type="PANTHER" id="PTHR47965:SF22">
    <property type="entry name" value="EUKARYOTIC ASPARTYL PROTEASE FAMILY PROTEIN"/>
    <property type="match status" value="1"/>
</dbReference>
<gene>
    <name evidence="7" type="ORF">RND81_14G071500</name>
</gene>
<dbReference type="InterPro" id="IPR021109">
    <property type="entry name" value="Peptidase_aspartic_dom_sf"/>
</dbReference>
<proteinExistence type="inferred from homology"/>
<name>A0AAW1GPJ5_SAPOF</name>
<dbReference type="AlphaFoldDB" id="A0AAW1GPJ5"/>
<evidence type="ECO:0000256" key="4">
    <source>
        <dbReference type="ARBA" id="ARBA00022729"/>
    </source>
</evidence>
<dbReference type="Pfam" id="PF14543">
    <property type="entry name" value="TAXi_N"/>
    <property type="match status" value="1"/>
</dbReference>
<evidence type="ECO:0000313" key="7">
    <source>
        <dbReference type="EMBL" id="KAK9664828.1"/>
    </source>
</evidence>
<comment type="similarity">
    <text evidence="2">Belongs to the peptidase A1 family.</text>
</comment>
<protein>
    <recommendedName>
        <fullName evidence="6">Peptidase A1 domain-containing protein</fullName>
    </recommendedName>
</protein>
<evidence type="ECO:0000313" key="8">
    <source>
        <dbReference type="Proteomes" id="UP001443914"/>
    </source>
</evidence>
<dbReference type="SUPFAM" id="SSF50630">
    <property type="entry name" value="Acid proteases"/>
    <property type="match status" value="1"/>
</dbReference>
<dbReference type="GO" id="GO:0004190">
    <property type="term" value="F:aspartic-type endopeptidase activity"/>
    <property type="evidence" value="ECO:0007669"/>
    <property type="project" value="InterPro"/>
</dbReference>
<comment type="caution">
    <text evidence="7">The sequence shown here is derived from an EMBL/GenBank/DDBJ whole genome shotgun (WGS) entry which is preliminary data.</text>
</comment>
<feature type="signal peptide" evidence="5">
    <location>
        <begin position="1"/>
        <end position="27"/>
    </location>
</feature>
<evidence type="ECO:0000256" key="2">
    <source>
        <dbReference type="ARBA" id="ARBA00007447"/>
    </source>
</evidence>
<keyword evidence="3" id="KW-0964">Secreted</keyword>
<dbReference type="FunFam" id="2.40.70.10:FF:000041">
    <property type="entry name" value="Basic 7S globulin"/>
    <property type="match status" value="1"/>
</dbReference>
<dbReference type="InterPro" id="IPR033121">
    <property type="entry name" value="PEPTIDASE_A1"/>
</dbReference>
<dbReference type="Pfam" id="PF14541">
    <property type="entry name" value="TAXi_C"/>
    <property type="match status" value="1"/>
</dbReference>
<dbReference type="EMBL" id="JBDFQZ010000014">
    <property type="protein sequence ID" value="KAK9664828.1"/>
    <property type="molecule type" value="Genomic_DNA"/>
</dbReference>
<dbReference type="InterPro" id="IPR033868">
    <property type="entry name" value="Xylanase_inhibitor_I-like"/>
</dbReference>
<sequence>MNSTMQQLFVITTCLFLHLSTTNTAYAATQPRPKALVIPTSKDTSTLQYIIKLNQRTPPVTTPVAIDLKTRLLWSYCTPAYVASRHPFTCNSPQCALTNSNCRNTPSKPDCTLLLDNPFKPNSKTTGQLVSDIVRINSTNGSNVGRLVSAPNFLFGCAHDPVQGLAKRVKGIAGFGRSKTSISAQFASNFGISNTFALCLNSNWSTGVAFFGDGRPYRLYPGPEDISTLFSYTPLITNPKSPSEYFITVSSIIVNQTTLQINKSLLSIDPKTGYGGTKISTTTPYTTLQSSIYKTLTTFFDTELRTKTISNVPVKRVNPISPFTLCYDSNTLFFTRIGVVVPEIKLVFQNNKVVWTFYGGNSMIQVNNNVMCLGIVDGGMNAKTAIVIGGYQIENNLLEFDLGKNRLGFTSSLQNNGGTTCGNFNFTLV</sequence>
<reference evidence="7" key="1">
    <citation type="submission" date="2024-03" db="EMBL/GenBank/DDBJ databases">
        <title>WGS assembly of Saponaria officinalis var. Norfolk2.</title>
        <authorList>
            <person name="Jenkins J."/>
            <person name="Shu S."/>
            <person name="Grimwood J."/>
            <person name="Barry K."/>
            <person name="Goodstein D."/>
            <person name="Schmutz J."/>
            <person name="Leebens-Mack J."/>
            <person name="Osbourn A."/>
        </authorList>
    </citation>
    <scope>NUCLEOTIDE SEQUENCE [LARGE SCALE GENOMIC DNA]</scope>
    <source>
        <strain evidence="7">JIC</strain>
    </source>
</reference>
<dbReference type="PROSITE" id="PS51767">
    <property type="entry name" value="PEPTIDASE_A1"/>
    <property type="match status" value="1"/>
</dbReference>
<evidence type="ECO:0000256" key="5">
    <source>
        <dbReference type="SAM" id="SignalP"/>
    </source>
</evidence>
<evidence type="ECO:0000259" key="6">
    <source>
        <dbReference type="PROSITE" id="PS51767"/>
    </source>
</evidence>
<evidence type="ECO:0000256" key="1">
    <source>
        <dbReference type="ARBA" id="ARBA00004239"/>
    </source>
</evidence>
<dbReference type="PANTHER" id="PTHR47965">
    <property type="entry name" value="ASPARTYL PROTEASE-RELATED"/>
    <property type="match status" value="1"/>
</dbReference>
<dbReference type="InterPro" id="IPR032799">
    <property type="entry name" value="TAXi_C"/>
</dbReference>
<dbReference type="Gene3D" id="2.40.70.10">
    <property type="entry name" value="Acid Proteases"/>
    <property type="match status" value="2"/>
</dbReference>
<dbReference type="GO" id="GO:0006508">
    <property type="term" value="P:proteolysis"/>
    <property type="evidence" value="ECO:0007669"/>
    <property type="project" value="InterPro"/>
</dbReference>
<comment type="subcellular location">
    <subcellularLocation>
        <location evidence="1">Secreted</location>
        <location evidence="1">Extracellular space</location>
    </subcellularLocation>
</comment>
<dbReference type="InterPro" id="IPR001461">
    <property type="entry name" value="Aspartic_peptidase_A1"/>
</dbReference>
<keyword evidence="8" id="KW-1185">Reference proteome</keyword>
<keyword evidence="4 5" id="KW-0732">Signal</keyword>
<organism evidence="7 8">
    <name type="scientific">Saponaria officinalis</name>
    <name type="common">Common soapwort</name>
    <name type="synonym">Lychnis saponaria</name>
    <dbReference type="NCBI Taxonomy" id="3572"/>
    <lineage>
        <taxon>Eukaryota</taxon>
        <taxon>Viridiplantae</taxon>
        <taxon>Streptophyta</taxon>
        <taxon>Embryophyta</taxon>
        <taxon>Tracheophyta</taxon>
        <taxon>Spermatophyta</taxon>
        <taxon>Magnoliopsida</taxon>
        <taxon>eudicotyledons</taxon>
        <taxon>Gunneridae</taxon>
        <taxon>Pentapetalae</taxon>
        <taxon>Caryophyllales</taxon>
        <taxon>Caryophyllaceae</taxon>
        <taxon>Caryophylleae</taxon>
        <taxon>Saponaria</taxon>
    </lineage>
</organism>
<dbReference type="InterPro" id="IPR032861">
    <property type="entry name" value="TAXi_N"/>
</dbReference>